<dbReference type="EMBL" id="PVZS01000007">
    <property type="protein sequence ID" value="PSC05590.1"/>
    <property type="molecule type" value="Genomic_DNA"/>
</dbReference>
<evidence type="ECO:0000313" key="3">
    <source>
        <dbReference type="EMBL" id="PSC05590.1"/>
    </source>
</evidence>
<dbReference type="Pfam" id="PF07331">
    <property type="entry name" value="TctB"/>
    <property type="match status" value="1"/>
</dbReference>
<gene>
    <name evidence="3" type="ORF">SLNSH_08405</name>
</gene>
<accession>A0A2T1HVH0</accession>
<keyword evidence="1" id="KW-0472">Membrane</keyword>
<reference evidence="4" key="1">
    <citation type="submission" date="2018-03" db="EMBL/GenBank/DDBJ databases">
        <authorList>
            <person name="Sun L."/>
            <person name="Liu H."/>
            <person name="Chen W."/>
            <person name="Huang K."/>
            <person name="Liu W."/>
            <person name="Gao X."/>
        </authorList>
    </citation>
    <scope>NUCLEOTIDE SEQUENCE [LARGE SCALE GENOMIC DNA]</scope>
    <source>
        <strain evidence="4">SH9</strain>
    </source>
</reference>
<keyword evidence="1" id="KW-0812">Transmembrane</keyword>
<feature type="transmembrane region" description="Helical" evidence="1">
    <location>
        <begin position="101"/>
        <end position="122"/>
    </location>
</feature>
<sequence length="170" mass="18077">MAMAEPSSAGRERFGVASEPTMRLSAPVLDLIGGLLFLATALWLWFGAASIEDTGQGLNGPAGFPRGVAILLGGSALMLAIQGAAALSGRRLERPVTVQRPMSVLAAIMLVILYPFLLHWLGYYAATGLWLLPFFWISGCRSPLLILGCSVGFLVFTKVLFETVLGTPLP</sequence>
<organism evidence="3 4">
    <name type="scientific">Alsobacter soli</name>
    <dbReference type="NCBI Taxonomy" id="2109933"/>
    <lineage>
        <taxon>Bacteria</taxon>
        <taxon>Pseudomonadati</taxon>
        <taxon>Pseudomonadota</taxon>
        <taxon>Alphaproteobacteria</taxon>
        <taxon>Hyphomicrobiales</taxon>
        <taxon>Alsobacteraceae</taxon>
        <taxon>Alsobacter</taxon>
    </lineage>
</organism>
<name>A0A2T1HVH0_9HYPH</name>
<feature type="transmembrane region" description="Helical" evidence="1">
    <location>
        <begin position="28"/>
        <end position="48"/>
    </location>
</feature>
<feature type="domain" description="DUF1468" evidence="2">
    <location>
        <begin position="32"/>
        <end position="170"/>
    </location>
</feature>
<evidence type="ECO:0000313" key="4">
    <source>
        <dbReference type="Proteomes" id="UP000239772"/>
    </source>
</evidence>
<keyword evidence="1" id="KW-1133">Transmembrane helix</keyword>
<dbReference type="InterPro" id="IPR009936">
    <property type="entry name" value="DUF1468"/>
</dbReference>
<feature type="transmembrane region" description="Helical" evidence="1">
    <location>
        <begin position="68"/>
        <end position="89"/>
    </location>
</feature>
<protein>
    <recommendedName>
        <fullName evidence="2">DUF1468 domain-containing protein</fullName>
    </recommendedName>
</protein>
<keyword evidence="4" id="KW-1185">Reference proteome</keyword>
<proteinExistence type="predicted"/>
<evidence type="ECO:0000256" key="1">
    <source>
        <dbReference type="SAM" id="Phobius"/>
    </source>
</evidence>
<dbReference type="Proteomes" id="UP000239772">
    <property type="component" value="Unassembled WGS sequence"/>
</dbReference>
<comment type="caution">
    <text evidence="3">The sequence shown here is derived from an EMBL/GenBank/DDBJ whole genome shotgun (WGS) entry which is preliminary data.</text>
</comment>
<dbReference type="AlphaFoldDB" id="A0A2T1HVH0"/>
<evidence type="ECO:0000259" key="2">
    <source>
        <dbReference type="Pfam" id="PF07331"/>
    </source>
</evidence>
<feature type="transmembrane region" description="Helical" evidence="1">
    <location>
        <begin position="134"/>
        <end position="156"/>
    </location>
</feature>